<dbReference type="AlphaFoldDB" id="A0A846TTB7"/>
<gene>
    <name evidence="7" type="ORF">GWK17_18765</name>
</gene>
<name>A0A846TTB7_9BACI</name>
<dbReference type="InterPro" id="IPR000540">
    <property type="entry name" value="Flag_MotA_CS"/>
</dbReference>
<dbReference type="EMBL" id="JAAVUM010000016">
    <property type="protein sequence ID" value="NKE07495.1"/>
    <property type="molecule type" value="Genomic_DNA"/>
</dbReference>
<feature type="transmembrane region" description="Helical" evidence="6">
    <location>
        <begin position="93"/>
        <end position="112"/>
    </location>
</feature>
<evidence type="ECO:0000256" key="3">
    <source>
        <dbReference type="ARBA" id="ARBA00022692"/>
    </source>
</evidence>
<dbReference type="CDD" id="cd10432">
    <property type="entry name" value="BI-1-like_bacterial"/>
    <property type="match status" value="1"/>
</dbReference>
<keyword evidence="3 6" id="KW-0812">Transmembrane</keyword>
<keyword evidence="5 6" id="KW-0472">Membrane</keyword>
<dbReference type="PANTHER" id="PTHR23291">
    <property type="entry name" value="BAX INHIBITOR-RELATED"/>
    <property type="match status" value="1"/>
</dbReference>
<feature type="transmembrane region" description="Helical" evidence="6">
    <location>
        <begin position="119"/>
        <end position="143"/>
    </location>
</feature>
<protein>
    <submittedName>
        <fullName evidence="7">Bax inhibitor-1/YccA family protein</fullName>
    </submittedName>
</protein>
<feature type="transmembrane region" description="Helical" evidence="6">
    <location>
        <begin position="149"/>
        <end position="167"/>
    </location>
</feature>
<dbReference type="RefSeq" id="WP_167833888.1">
    <property type="nucleotide sequence ID" value="NZ_JAAVUM010000016.1"/>
</dbReference>
<proteinExistence type="inferred from homology"/>
<evidence type="ECO:0000256" key="1">
    <source>
        <dbReference type="ARBA" id="ARBA00004141"/>
    </source>
</evidence>
<evidence type="ECO:0000256" key="2">
    <source>
        <dbReference type="ARBA" id="ARBA00010350"/>
    </source>
</evidence>
<keyword evidence="4 6" id="KW-1133">Transmembrane helix</keyword>
<comment type="subcellular location">
    <subcellularLocation>
        <location evidence="1">Membrane</location>
        <topology evidence="1">Multi-pass membrane protein</topology>
    </subcellularLocation>
</comment>
<evidence type="ECO:0000313" key="8">
    <source>
        <dbReference type="Proteomes" id="UP000587942"/>
    </source>
</evidence>
<evidence type="ECO:0000256" key="5">
    <source>
        <dbReference type="ARBA" id="ARBA00023136"/>
    </source>
</evidence>
<dbReference type="PANTHER" id="PTHR23291:SF50">
    <property type="entry name" value="PROTEIN LIFEGUARD 4"/>
    <property type="match status" value="1"/>
</dbReference>
<dbReference type="PROSITE" id="PS01307">
    <property type="entry name" value="MOTA"/>
    <property type="match status" value="1"/>
</dbReference>
<evidence type="ECO:0000256" key="4">
    <source>
        <dbReference type="ARBA" id="ARBA00022989"/>
    </source>
</evidence>
<dbReference type="Proteomes" id="UP000587942">
    <property type="component" value="Unassembled WGS sequence"/>
</dbReference>
<comment type="caution">
    <text evidence="7">The sequence shown here is derived from an EMBL/GenBank/DDBJ whole genome shotgun (WGS) entry which is preliminary data.</text>
</comment>
<dbReference type="Pfam" id="PF01027">
    <property type="entry name" value="Bax1-I"/>
    <property type="match status" value="1"/>
</dbReference>
<evidence type="ECO:0000313" key="7">
    <source>
        <dbReference type="EMBL" id="NKE07495.1"/>
    </source>
</evidence>
<feature type="transmembrane region" description="Helical" evidence="6">
    <location>
        <begin position="68"/>
        <end position="87"/>
    </location>
</feature>
<comment type="similarity">
    <text evidence="2 6">Belongs to the BI1 family.</text>
</comment>
<reference evidence="7 8" key="1">
    <citation type="submission" date="2020-03" db="EMBL/GenBank/DDBJ databases">
        <authorList>
            <person name="Sun Q."/>
        </authorList>
    </citation>
    <scope>NUCLEOTIDE SEQUENCE [LARGE SCALE GENOMIC DNA]</scope>
    <source>
        <strain evidence="7 8">KACC 21451</strain>
    </source>
</reference>
<accession>A0A846TTB7</accession>
<feature type="transmembrane region" description="Helical" evidence="6">
    <location>
        <begin position="187"/>
        <end position="207"/>
    </location>
</feature>
<sequence length="211" mass="23501">MYAYSDHSMMPSVMRTFAFSLAIAFIGTMAGVFVPPALFLPLVIIEVVMLIGVFFLRKKKAISYTFLYAFTFISGMTMYPVIAHYMAVSGANVVINALGATTVVFTGLAIYATKTKRDLSFLGGMLMAALLALIAVSIFNWFWPLSSTGMMAYSFIGILVFSGYVLFDFNRMKHYGVSPEEVPLMALNLYLDFINLFLYILRFFGILSSND</sequence>
<feature type="transmembrane region" description="Helical" evidence="6">
    <location>
        <begin position="38"/>
        <end position="56"/>
    </location>
</feature>
<feature type="transmembrane region" description="Helical" evidence="6">
    <location>
        <begin position="12"/>
        <end position="32"/>
    </location>
</feature>
<evidence type="ECO:0000256" key="6">
    <source>
        <dbReference type="RuleBase" id="RU004379"/>
    </source>
</evidence>
<dbReference type="InterPro" id="IPR006214">
    <property type="entry name" value="Bax_inhibitor_1-related"/>
</dbReference>
<dbReference type="GO" id="GO:0005886">
    <property type="term" value="C:plasma membrane"/>
    <property type="evidence" value="ECO:0007669"/>
    <property type="project" value="TreeGrafter"/>
</dbReference>
<organism evidence="7 8">
    <name type="scientific">Mesobacillus selenatarsenatis</name>
    <dbReference type="NCBI Taxonomy" id="388741"/>
    <lineage>
        <taxon>Bacteria</taxon>
        <taxon>Bacillati</taxon>
        <taxon>Bacillota</taxon>
        <taxon>Bacilli</taxon>
        <taxon>Bacillales</taxon>
        <taxon>Bacillaceae</taxon>
        <taxon>Mesobacillus</taxon>
    </lineage>
</organism>